<comment type="caution">
    <text evidence="1">The sequence shown here is derived from an EMBL/GenBank/DDBJ whole genome shotgun (WGS) entry which is preliminary data.</text>
</comment>
<evidence type="ECO:0000313" key="1">
    <source>
        <dbReference type="EMBL" id="MFC3389329.1"/>
    </source>
</evidence>
<dbReference type="Proteomes" id="UP001595637">
    <property type="component" value="Unassembled WGS sequence"/>
</dbReference>
<protein>
    <submittedName>
        <fullName evidence="1">Uncharacterized protein</fullName>
    </submittedName>
</protein>
<evidence type="ECO:0000313" key="2">
    <source>
        <dbReference type="Proteomes" id="UP001595637"/>
    </source>
</evidence>
<name>A0ABV7N7P6_9STAP</name>
<sequence length="63" mass="7571">MSVFILMDEEKRRRVIKARNELKKVLDELEEQHGRNALSDDFIPVNSAIKYLDNAIYYENKHY</sequence>
<dbReference type="EMBL" id="JBHRVQ010000001">
    <property type="protein sequence ID" value="MFC3389329.1"/>
    <property type="molecule type" value="Genomic_DNA"/>
</dbReference>
<keyword evidence="2" id="KW-1185">Reference proteome</keyword>
<reference evidence="2" key="1">
    <citation type="journal article" date="2019" name="Int. J. Syst. Evol. Microbiol.">
        <title>The Global Catalogue of Microorganisms (GCM) 10K type strain sequencing project: providing services to taxonomists for standard genome sequencing and annotation.</title>
        <authorList>
            <consortium name="The Broad Institute Genomics Platform"/>
            <consortium name="The Broad Institute Genome Sequencing Center for Infectious Disease"/>
            <person name="Wu L."/>
            <person name="Ma J."/>
        </authorList>
    </citation>
    <scope>NUCLEOTIDE SEQUENCE [LARGE SCALE GENOMIC DNA]</scope>
    <source>
        <strain evidence="2">CCM 7756</strain>
    </source>
</reference>
<dbReference type="RefSeq" id="WP_380656317.1">
    <property type="nucleotide sequence ID" value="NZ_JBHRVQ010000001.1"/>
</dbReference>
<gene>
    <name evidence="1" type="ORF">ACFOEO_12130</name>
</gene>
<accession>A0ABV7N7P6</accession>
<proteinExistence type="predicted"/>
<organism evidence="1 2">
    <name type="scientific">Salinicoccus sesuvii</name>
    <dbReference type="NCBI Taxonomy" id="868281"/>
    <lineage>
        <taxon>Bacteria</taxon>
        <taxon>Bacillati</taxon>
        <taxon>Bacillota</taxon>
        <taxon>Bacilli</taxon>
        <taxon>Bacillales</taxon>
        <taxon>Staphylococcaceae</taxon>
        <taxon>Salinicoccus</taxon>
    </lineage>
</organism>